<dbReference type="SUPFAM" id="SSF46785">
    <property type="entry name" value="Winged helix' DNA-binding domain"/>
    <property type="match status" value="1"/>
</dbReference>
<keyword evidence="4" id="KW-1185">Reference proteome</keyword>
<dbReference type="InterPro" id="IPR018309">
    <property type="entry name" value="Tscrpt_reg_PadR_C"/>
</dbReference>
<dbReference type="Pfam" id="PF10400">
    <property type="entry name" value="Vir_act_alpha_C"/>
    <property type="match status" value="1"/>
</dbReference>
<feature type="domain" description="Transcription regulator PadR C-terminal" evidence="2">
    <location>
        <begin position="95"/>
        <end position="181"/>
    </location>
</feature>
<dbReference type="InterPro" id="IPR005149">
    <property type="entry name" value="Tscrpt_reg_PadR_N"/>
</dbReference>
<evidence type="ECO:0000313" key="4">
    <source>
        <dbReference type="Proteomes" id="UP000182762"/>
    </source>
</evidence>
<keyword evidence="3" id="KW-0238">DNA-binding</keyword>
<organism evidence="3 4">
    <name type="scientific">Priestia endophytica DSM 13796</name>
    <dbReference type="NCBI Taxonomy" id="1121089"/>
    <lineage>
        <taxon>Bacteria</taxon>
        <taxon>Bacillati</taxon>
        <taxon>Bacillota</taxon>
        <taxon>Bacilli</taxon>
        <taxon>Bacillales</taxon>
        <taxon>Bacillaceae</taxon>
        <taxon>Priestia</taxon>
    </lineage>
</organism>
<dbReference type="GeneID" id="93710616"/>
<feature type="domain" description="Transcription regulator PadR N-terminal" evidence="1">
    <location>
        <begin position="8"/>
        <end position="82"/>
    </location>
</feature>
<dbReference type="Gene3D" id="6.10.140.190">
    <property type="match status" value="1"/>
</dbReference>
<evidence type="ECO:0000259" key="1">
    <source>
        <dbReference type="Pfam" id="PF03551"/>
    </source>
</evidence>
<sequence>MRILKYAILGLLYNEKLTGYDITSEFKGPLGQFWTAKHSQIYPELRKLTDEGFIQYEVVVQGTKLEKKVYEITSLGEKELSEWLEKVERDSSVNKDEFMLKTYFISAMEKEEAYDLFNDQLVKRKEKLSKLQKTLSLLEEEGEMPITFSSPQFGHYLVLTRAIEREKGYIVWLEKTIDLLK</sequence>
<dbReference type="Gene3D" id="1.10.10.10">
    <property type="entry name" value="Winged helix-like DNA-binding domain superfamily/Winged helix DNA-binding domain"/>
    <property type="match status" value="1"/>
</dbReference>
<reference evidence="3 4" key="1">
    <citation type="submission" date="2016-10" db="EMBL/GenBank/DDBJ databases">
        <authorList>
            <person name="Varghese N."/>
            <person name="Submissions S."/>
        </authorList>
    </citation>
    <scope>NUCLEOTIDE SEQUENCE [LARGE SCALE GENOMIC DNA]</scope>
    <source>
        <strain evidence="3 4">DSM 13796</strain>
    </source>
</reference>
<protein>
    <submittedName>
        <fullName evidence="3">DNA-binding transcriptional regulator, PadR family</fullName>
    </submittedName>
</protein>
<proteinExistence type="predicted"/>
<dbReference type="RefSeq" id="WP_061804354.1">
    <property type="nucleotide sequence ID" value="NZ_FOXX01000004.1"/>
</dbReference>
<dbReference type="PANTHER" id="PTHR43252">
    <property type="entry name" value="TRANSCRIPTIONAL REGULATOR YQJI"/>
    <property type="match status" value="1"/>
</dbReference>
<name>A0A1I5ZDK8_9BACI</name>
<dbReference type="EMBL" id="FOXX01000004">
    <property type="protein sequence ID" value="SFQ54512.1"/>
    <property type="molecule type" value="Genomic_DNA"/>
</dbReference>
<dbReference type="GO" id="GO:0003677">
    <property type="term" value="F:DNA binding"/>
    <property type="evidence" value="ECO:0007669"/>
    <property type="project" value="UniProtKB-KW"/>
</dbReference>
<dbReference type="Pfam" id="PF03551">
    <property type="entry name" value="PadR"/>
    <property type="match status" value="1"/>
</dbReference>
<dbReference type="Proteomes" id="UP000182762">
    <property type="component" value="Unassembled WGS sequence"/>
</dbReference>
<gene>
    <name evidence="3" type="ORF">SAMN02745910_01939</name>
</gene>
<dbReference type="InterPro" id="IPR036388">
    <property type="entry name" value="WH-like_DNA-bd_sf"/>
</dbReference>
<dbReference type="InterPro" id="IPR036390">
    <property type="entry name" value="WH_DNA-bd_sf"/>
</dbReference>
<dbReference type="PANTHER" id="PTHR43252:SF6">
    <property type="entry name" value="NEGATIVE TRANSCRIPTION REGULATOR PADR"/>
    <property type="match status" value="1"/>
</dbReference>
<evidence type="ECO:0000259" key="2">
    <source>
        <dbReference type="Pfam" id="PF10400"/>
    </source>
</evidence>
<evidence type="ECO:0000313" key="3">
    <source>
        <dbReference type="EMBL" id="SFQ54512.1"/>
    </source>
</evidence>
<accession>A0A1I5ZDK8</accession>
<comment type="caution">
    <text evidence="3">The sequence shown here is derived from an EMBL/GenBank/DDBJ whole genome shotgun (WGS) entry which is preliminary data.</text>
</comment>